<dbReference type="GO" id="GO:0006355">
    <property type="term" value="P:regulation of DNA-templated transcription"/>
    <property type="evidence" value="ECO:0007669"/>
    <property type="project" value="InterPro"/>
</dbReference>
<dbReference type="SMART" id="SM00421">
    <property type="entry name" value="HTH_LUXR"/>
    <property type="match status" value="1"/>
</dbReference>
<dbReference type="PANTHER" id="PTHR44688">
    <property type="entry name" value="DNA-BINDING TRANSCRIPTIONAL ACTIVATOR DEVR_DOSR"/>
    <property type="match status" value="1"/>
</dbReference>
<sequence>MNDRAARLVTAIDRSDFPEALVSHLGERVAFDAATIFVHRRELAPIYVFDNFVGGKAKQGIREYLQKTYALNPFFQAQRNGLASGVYRIRDLAPDIFFQSEFYNDYRIKVTSNEEIGYVTRDWPEGLAEIDVAIRLGPDETVEFALYRYRSNGDFSDADLIAIEDELAFLTACFGSYWRRNRASDDLSEQRTSSAGPAAFGEGKISVRERQVLEFVLRGYSSESIAAQLGISLATVKTHRKNAYEKLNISTQAQLFSLYLKHLDANYSMELTPSR</sequence>
<dbReference type="PANTHER" id="PTHR44688:SF16">
    <property type="entry name" value="DNA-BINDING TRANSCRIPTIONAL ACTIVATOR DEVR_DOSR"/>
    <property type="match status" value="1"/>
</dbReference>
<feature type="domain" description="HTH luxR-type" evidence="4">
    <location>
        <begin position="198"/>
        <end position="263"/>
    </location>
</feature>
<accession>A0A927E7L7</accession>
<dbReference type="AlphaFoldDB" id="A0A927E7L7"/>
<dbReference type="InterPro" id="IPR016032">
    <property type="entry name" value="Sig_transdc_resp-reg_C-effctor"/>
</dbReference>
<dbReference type="PRINTS" id="PR00038">
    <property type="entry name" value="HTHLUXR"/>
</dbReference>
<dbReference type="PROSITE" id="PS00622">
    <property type="entry name" value="HTH_LUXR_1"/>
    <property type="match status" value="1"/>
</dbReference>
<keyword evidence="2" id="KW-0238">DNA-binding</keyword>
<dbReference type="PROSITE" id="PS50043">
    <property type="entry name" value="HTH_LUXR_2"/>
    <property type="match status" value="1"/>
</dbReference>
<evidence type="ECO:0000256" key="2">
    <source>
        <dbReference type="ARBA" id="ARBA00023125"/>
    </source>
</evidence>
<dbReference type="SUPFAM" id="SSF46894">
    <property type="entry name" value="C-terminal effector domain of the bipartite response regulators"/>
    <property type="match status" value="1"/>
</dbReference>
<comment type="caution">
    <text evidence="5">The sequence shown here is derived from an EMBL/GenBank/DDBJ whole genome shotgun (WGS) entry which is preliminary data.</text>
</comment>
<gene>
    <name evidence="5" type="ORF">IED13_11085</name>
</gene>
<dbReference type="InterPro" id="IPR000792">
    <property type="entry name" value="Tscrpt_reg_LuxR_C"/>
</dbReference>
<dbReference type="RefSeq" id="WP_191124213.1">
    <property type="nucleotide sequence ID" value="NZ_JACXWY010000005.1"/>
</dbReference>
<name>A0A927E7L7_9HYPH</name>
<dbReference type="EMBL" id="JACXWY010000005">
    <property type="protein sequence ID" value="MBD3846243.1"/>
    <property type="molecule type" value="Genomic_DNA"/>
</dbReference>
<reference evidence="5" key="1">
    <citation type="submission" date="2020-09" db="EMBL/GenBank/DDBJ databases">
        <title>Bosea spartocytisi sp. nov. a root nodule endophyte of Spartocytisus supranubius in the high mountain ecosystem fo the Teide National Park (Canary Islands, Spain).</title>
        <authorList>
            <person name="Pulido-Suarez L."/>
            <person name="Peix A."/>
            <person name="Igual J.M."/>
            <person name="Socas-Perez N."/>
            <person name="Velazquez E."/>
            <person name="Flores-Felix J.D."/>
            <person name="Leon-Barrios M."/>
        </authorList>
    </citation>
    <scope>NUCLEOTIDE SEQUENCE</scope>
    <source>
        <strain evidence="5">SSUT16</strain>
    </source>
</reference>
<dbReference type="InterPro" id="IPR036388">
    <property type="entry name" value="WH-like_DNA-bd_sf"/>
</dbReference>
<keyword evidence="6" id="KW-1185">Reference proteome</keyword>
<proteinExistence type="predicted"/>
<evidence type="ECO:0000256" key="3">
    <source>
        <dbReference type="ARBA" id="ARBA00023163"/>
    </source>
</evidence>
<evidence type="ECO:0000313" key="5">
    <source>
        <dbReference type="EMBL" id="MBD3846243.1"/>
    </source>
</evidence>
<dbReference type="Proteomes" id="UP000619295">
    <property type="component" value="Unassembled WGS sequence"/>
</dbReference>
<dbReference type="Gene3D" id="1.10.10.10">
    <property type="entry name" value="Winged helix-like DNA-binding domain superfamily/Winged helix DNA-binding domain"/>
    <property type="match status" value="1"/>
</dbReference>
<dbReference type="GO" id="GO:0003677">
    <property type="term" value="F:DNA binding"/>
    <property type="evidence" value="ECO:0007669"/>
    <property type="project" value="UniProtKB-KW"/>
</dbReference>
<evidence type="ECO:0000259" key="4">
    <source>
        <dbReference type="PROSITE" id="PS50043"/>
    </source>
</evidence>
<dbReference type="CDD" id="cd06170">
    <property type="entry name" value="LuxR_C_like"/>
    <property type="match status" value="1"/>
</dbReference>
<organism evidence="5 6">
    <name type="scientific">Bosea spartocytisi</name>
    <dbReference type="NCBI Taxonomy" id="2773451"/>
    <lineage>
        <taxon>Bacteria</taxon>
        <taxon>Pseudomonadati</taxon>
        <taxon>Pseudomonadota</taxon>
        <taxon>Alphaproteobacteria</taxon>
        <taxon>Hyphomicrobiales</taxon>
        <taxon>Boseaceae</taxon>
        <taxon>Bosea</taxon>
    </lineage>
</organism>
<keyword evidence="1" id="KW-0805">Transcription regulation</keyword>
<keyword evidence="3" id="KW-0804">Transcription</keyword>
<evidence type="ECO:0000313" key="6">
    <source>
        <dbReference type="Proteomes" id="UP000619295"/>
    </source>
</evidence>
<evidence type="ECO:0000256" key="1">
    <source>
        <dbReference type="ARBA" id="ARBA00023015"/>
    </source>
</evidence>
<dbReference type="Pfam" id="PF00196">
    <property type="entry name" value="GerE"/>
    <property type="match status" value="1"/>
</dbReference>
<protein>
    <recommendedName>
        <fullName evidence="4">HTH luxR-type domain-containing protein</fullName>
    </recommendedName>
</protein>